<gene>
    <name evidence="2" type="ORF">DW855_13510</name>
</gene>
<organism evidence="2 3">
    <name type="scientific">Faecalibacterium prausnitzii</name>
    <dbReference type="NCBI Taxonomy" id="853"/>
    <lineage>
        <taxon>Bacteria</taxon>
        <taxon>Bacillati</taxon>
        <taxon>Bacillota</taxon>
        <taxon>Clostridia</taxon>
        <taxon>Eubacteriales</taxon>
        <taxon>Oscillospiraceae</taxon>
        <taxon>Faecalibacterium</taxon>
    </lineage>
</organism>
<evidence type="ECO:0000313" key="3">
    <source>
        <dbReference type="Proteomes" id="UP000260733"/>
    </source>
</evidence>
<dbReference type="EMBL" id="QVFB01000030">
    <property type="protein sequence ID" value="RGC15227.1"/>
    <property type="molecule type" value="Genomic_DNA"/>
</dbReference>
<comment type="caution">
    <text evidence="2">The sequence shown here is derived from an EMBL/GenBank/DDBJ whole genome shotgun (WGS) entry which is preliminary data.</text>
</comment>
<feature type="region of interest" description="Disordered" evidence="1">
    <location>
        <begin position="46"/>
        <end position="70"/>
    </location>
</feature>
<evidence type="ECO:0000313" key="2">
    <source>
        <dbReference type="EMBL" id="RGC15227.1"/>
    </source>
</evidence>
<protein>
    <submittedName>
        <fullName evidence="2">Uncharacterized protein</fullName>
    </submittedName>
</protein>
<proteinExistence type="predicted"/>
<evidence type="ECO:0000256" key="1">
    <source>
        <dbReference type="SAM" id="MobiDB-lite"/>
    </source>
</evidence>
<dbReference type="RefSeq" id="WP_117554884.1">
    <property type="nucleotide sequence ID" value="NZ_QVFB01000030.1"/>
</dbReference>
<sequence>MSSYLAGRFYLELQKQKQIEQQCQQMLAQVEQSIAAARNAQQAAREELARRQNQTSTAWAQGSQQAQELARQRQEYQEQRFVQEVSASEATAPQAEAFPEQSAAPRQARACNVVSLRVESADDRENEWEAFLAGVLELQTSGDPELQSAAEDLLRRTKSCAPLFRSAFLQENEARLRELQARQQKHSGAQLQQEKNARRYEALCRLLQQQAEPEILQDPARCEAQLQRMMRLLVQQQGQQYITQTLARVFARHGMTLQASSVQTAETESMSYQVAPNTVLAVKKRPGGAFEMELHGITRNSTPSTEERRSAAEQAVHFCRVYPQIQEELAREGVLVADLYDEAPAEENIVFCSGTAAQNSVATQTAVLREMNVSEK</sequence>
<dbReference type="Proteomes" id="UP000260733">
    <property type="component" value="Unassembled WGS sequence"/>
</dbReference>
<reference evidence="2 3" key="1">
    <citation type="submission" date="2018-08" db="EMBL/GenBank/DDBJ databases">
        <title>A genome reference for cultivated species of the human gut microbiota.</title>
        <authorList>
            <person name="Zou Y."/>
            <person name="Xue W."/>
            <person name="Luo G."/>
        </authorList>
    </citation>
    <scope>NUCLEOTIDE SEQUENCE [LARGE SCALE GENOMIC DNA]</scope>
    <source>
        <strain evidence="2 3">AM37-13AC</strain>
    </source>
</reference>
<name>A0A3E2VWE8_9FIRM</name>
<dbReference type="AlphaFoldDB" id="A0A3E2VWE8"/>
<accession>A0A3E2VWE8</accession>